<dbReference type="GO" id="GO:0006891">
    <property type="term" value="P:intra-Golgi vesicle-mediated transport"/>
    <property type="evidence" value="ECO:0007669"/>
    <property type="project" value="TreeGrafter"/>
</dbReference>
<keyword evidence="2" id="KW-1185">Reference proteome</keyword>
<dbReference type="EMBL" id="JACTNZ010000002">
    <property type="protein sequence ID" value="KAG5561297.1"/>
    <property type="molecule type" value="Genomic_DNA"/>
</dbReference>
<dbReference type="GO" id="GO:0030126">
    <property type="term" value="C:COPI vesicle coat"/>
    <property type="evidence" value="ECO:0007669"/>
    <property type="project" value="TreeGrafter"/>
</dbReference>
<dbReference type="AlphaFoldDB" id="A0AAV6LB93"/>
<dbReference type="InterPro" id="IPR016460">
    <property type="entry name" value="COPB1"/>
</dbReference>
<dbReference type="GO" id="GO:0006886">
    <property type="term" value="P:intracellular protein transport"/>
    <property type="evidence" value="ECO:0007669"/>
    <property type="project" value="InterPro"/>
</dbReference>
<dbReference type="GO" id="GO:0006888">
    <property type="term" value="P:endoplasmic reticulum to Golgi vesicle-mediated transport"/>
    <property type="evidence" value="ECO:0007669"/>
    <property type="project" value="TreeGrafter"/>
</dbReference>
<dbReference type="Proteomes" id="UP000823749">
    <property type="component" value="Chromosome 2"/>
</dbReference>
<evidence type="ECO:0000313" key="2">
    <source>
        <dbReference type="Proteomes" id="UP000823749"/>
    </source>
</evidence>
<accession>A0AAV6LB93</accession>
<gene>
    <name evidence="1" type="ORF">RHGRI_004358</name>
</gene>
<dbReference type="PANTHER" id="PTHR10635:SF0">
    <property type="entry name" value="COATOMER SUBUNIT BETA"/>
    <property type="match status" value="1"/>
</dbReference>
<organism evidence="1 2">
    <name type="scientific">Rhododendron griersonianum</name>
    <dbReference type="NCBI Taxonomy" id="479676"/>
    <lineage>
        <taxon>Eukaryota</taxon>
        <taxon>Viridiplantae</taxon>
        <taxon>Streptophyta</taxon>
        <taxon>Embryophyta</taxon>
        <taxon>Tracheophyta</taxon>
        <taxon>Spermatophyta</taxon>
        <taxon>Magnoliopsida</taxon>
        <taxon>eudicotyledons</taxon>
        <taxon>Gunneridae</taxon>
        <taxon>Pentapetalae</taxon>
        <taxon>asterids</taxon>
        <taxon>Ericales</taxon>
        <taxon>Ericaceae</taxon>
        <taxon>Ericoideae</taxon>
        <taxon>Rhodoreae</taxon>
        <taxon>Rhododendron</taxon>
    </lineage>
</organism>
<protein>
    <submittedName>
        <fullName evidence="1">Uncharacterized protein</fullName>
    </submittedName>
</protein>
<dbReference type="PANTHER" id="PTHR10635">
    <property type="entry name" value="COATOMER SUBUNIT BETA"/>
    <property type="match status" value="1"/>
</dbReference>
<reference evidence="1" key="1">
    <citation type="submission" date="2020-08" db="EMBL/GenBank/DDBJ databases">
        <title>Plant Genome Project.</title>
        <authorList>
            <person name="Zhang R.-G."/>
        </authorList>
    </citation>
    <scope>NUCLEOTIDE SEQUENCE</scope>
    <source>
        <strain evidence="1">WSP0</strain>
        <tissue evidence="1">Leaf</tissue>
    </source>
</reference>
<sequence length="125" mass="14111">MYTPSCSSPLSGTLLPPKIARFGGFCFCISRSSQKPTRSRSRGKVLREMILICQNLLDNLNHPNECFRGVTLRFLCRLKQRNRSYRAFDPRGFVEFRAWAPLCSEECSSSSDINLQASPRGTDTG</sequence>
<name>A0AAV6LB93_9ERIC</name>
<comment type="caution">
    <text evidence="1">The sequence shown here is derived from an EMBL/GenBank/DDBJ whole genome shotgun (WGS) entry which is preliminary data.</text>
</comment>
<evidence type="ECO:0000313" key="1">
    <source>
        <dbReference type="EMBL" id="KAG5561297.1"/>
    </source>
</evidence>
<proteinExistence type="predicted"/>